<reference evidence="1 2" key="1">
    <citation type="submission" date="2018-03" db="EMBL/GenBank/DDBJ databases">
        <title>Draft Genome Sequences of the Obligatory Marine Myxobacteria Enhygromyxa salina SWB005.</title>
        <authorList>
            <person name="Poehlein A."/>
            <person name="Moghaddam J.A."/>
            <person name="Harms H."/>
            <person name="Alanjari M."/>
            <person name="Koenig G.M."/>
            <person name="Daniel R."/>
            <person name="Schaeberle T.F."/>
        </authorList>
    </citation>
    <scope>NUCLEOTIDE SEQUENCE [LARGE SCALE GENOMIC DNA]</scope>
    <source>
        <strain evidence="1 2">SWB005</strain>
    </source>
</reference>
<organism evidence="1 2">
    <name type="scientific">Enhygromyxa salina</name>
    <dbReference type="NCBI Taxonomy" id="215803"/>
    <lineage>
        <taxon>Bacteria</taxon>
        <taxon>Pseudomonadati</taxon>
        <taxon>Myxococcota</taxon>
        <taxon>Polyangia</taxon>
        <taxon>Nannocystales</taxon>
        <taxon>Nannocystaceae</taxon>
        <taxon>Enhygromyxa</taxon>
    </lineage>
</organism>
<dbReference type="AlphaFoldDB" id="A0A2S9YBI7"/>
<keyword evidence="2" id="KW-1185">Reference proteome</keyword>
<proteinExistence type="predicted"/>
<protein>
    <submittedName>
        <fullName evidence="1">Uncharacterized protein</fullName>
    </submittedName>
</protein>
<dbReference type="EMBL" id="PVNK01000117">
    <property type="protein sequence ID" value="PRQ02487.1"/>
    <property type="molecule type" value="Genomic_DNA"/>
</dbReference>
<sequence>MSANRDWRTWFGLVLVLASILVAGVAFVTRDAHVLVEFRGREEQAVIERLGAPSRDVELQLSDAGPEYRAPAIIHLRERPSEPVRELTWEGWFRTTHVWFEQRGNEWAAFEAYEHSRWEQY</sequence>
<comment type="caution">
    <text evidence="1">The sequence shown here is derived from an EMBL/GenBank/DDBJ whole genome shotgun (WGS) entry which is preliminary data.</text>
</comment>
<evidence type="ECO:0000313" key="1">
    <source>
        <dbReference type="EMBL" id="PRQ02487.1"/>
    </source>
</evidence>
<dbReference type="Proteomes" id="UP000237968">
    <property type="component" value="Unassembled WGS sequence"/>
</dbReference>
<name>A0A2S9YBI7_9BACT</name>
<gene>
    <name evidence="1" type="ORF">ENSA5_22560</name>
</gene>
<evidence type="ECO:0000313" key="2">
    <source>
        <dbReference type="Proteomes" id="UP000237968"/>
    </source>
</evidence>
<accession>A0A2S9YBI7</accession>